<proteinExistence type="inferred from homology"/>
<keyword evidence="4 9" id="KW-0732">Signal</keyword>
<evidence type="ECO:0000256" key="2">
    <source>
        <dbReference type="ARBA" id="ARBA00022617"/>
    </source>
</evidence>
<evidence type="ECO:0000256" key="7">
    <source>
        <dbReference type="ARBA" id="ARBA00037230"/>
    </source>
</evidence>
<dbReference type="FunFam" id="1.10.8.640:FF:000001">
    <property type="entry name" value="Cytochrome c-type biogenesis protein"/>
    <property type="match status" value="1"/>
</dbReference>
<dbReference type="OrthoDB" id="9804975at2"/>
<dbReference type="InterPro" id="IPR051263">
    <property type="entry name" value="C-type_cytochrome_biogenesis"/>
</dbReference>
<keyword evidence="6 9" id="KW-0408">Iron</keyword>
<feature type="transmembrane region" description="Helical" evidence="9">
    <location>
        <begin position="103"/>
        <end position="122"/>
    </location>
</feature>
<keyword evidence="5" id="KW-0201">Cytochrome c-type biogenesis</keyword>
<gene>
    <name evidence="11" type="ORF">SAMN03080618_00916</name>
</gene>
<evidence type="ECO:0000256" key="6">
    <source>
        <dbReference type="ARBA" id="ARBA00023004"/>
    </source>
</evidence>
<dbReference type="Pfam" id="PF03918">
    <property type="entry name" value="CcmH"/>
    <property type="match status" value="1"/>
</dbReference>
<evidence type="ECO:0000313" key="11">
    <source>
        <dbReference type="EMBL" id="SFI61441.1"/>
    </source>
</evidence>
<keyword evidence="12" id="KW-1185">Reference proteome</keyword>
<evidence type="ECO:0000256" key="9">
    <source>
        <dbReference type="RuleBase" id="RU364112"/>
    </source>
</evidence>
<comment type="function">
    <text evidence="7">Required for the biogenesis of c-type cytochromes. Possible subunit of a heme lyase.</text>
</comment>
<dbReference type="InterPro" id="IPR005616">
    <property type="entry name" value="CcmH/CycL/Ccl2/NrfF_N"/>
</dbReference>
<dbReference type="PANTHER" id="PTHR47870:SF1">
    <property type="entry name" value="CYTOCHROME C-TYPE BIOGENESIS PROTEIN CCMH"/>
    <property type="match status" value="1"/>
</dbReference>
<dbReference type="AlphaFoldDB" id="A0A1I3JMF9"/>
<keyword evidence="9" id="KW-0472">Membrane</keyword>
<evidence type="ECO:0000313" key="12">
    <source>
        <dbReference type="Proteomes" id="UP000242763"/>
    </source>
</evidence>
<feature type="chain" id="PRO_5017097812" description="Cytochrome c-type biogenesis protein" evidence="9">
    <location>
        <begin position="20"/>
        <end position="151"/>
    </location>
</feature>
<dbReference type="GO" id="GO:0046872">
    <property type="term" value="F:metal ion binding"/>
    <property type="evidence" value="ECO:0007669"/>
    <property type="project" value="UniProtKB-KW"/>
</dbReference>
<evidence type="ECO:0000256" key="4">
    <source>
        <dbReference type="ARBA" id="ARBA00022729"/>
    </source>
</evidence>
<dbReference type="GO" id="GO:0005886">
    <property type="term" value="C:plasma membrane"/>
    <property type="evidence" value="ECO:0007669"/>
    <property type="project" value="TreeGrafter"/>
</dbReference>
<evidence type="ECO:0000256" key="3">
    <source>
        <dbReference type="ARBA" id="ARBA00022723"/>
    </source>
</evidence>
<reference evidence="12" key="1">
    <citation type="submission" date="2016-10" db="EMBL/GenBank/DDBJ databases">
        <authorList>
            <person name="Varghese N."/>
            <person name="Submissions S."/>
        </authorList>
    </citation>
    <scope>NUCLEOTIDE SEQUENCE [LARGE SCALE GENOMIC DNA]</scope>
    <source>
        <strain evidence="12">DSM 21857</strain>
    </source>
</reference>
<dbReference type="STRING" id="1121003.SAMN03080618_00916"/>
<name>A0A1I3JMF9_9HYPH</name>
<evidence type="ECO:0000259" key="10">
    <source>
        <dbReference type="Pfam" id="PF03918"/>
    </source>
</evidence>
<dbReference type="Gene3D" id="1.10.8.640">
    <property type="entry name" value="Cytochrome C biogenesis protein"/>
    <property type="match status" value="1"/>
</dbReference>
<organism evidence="11 12">
    <name type="scientific">Aquamicrobium aerolatum DSM 21857</name>
    <dbReference type="NCBI Taxonomy" id="1121003"/>
    <lineage>
        <taxon>Bacteria</taxon>
        <taxon>Pseudomonadati</taxon>
        <taxon>Pseudomonadota</taxon>
        <taxon>Alphaproteobacteria</taxon>
        <taxon>Hyphomicrobiales</taxon>
        <taxon>Phyllobacteriaceae</taxon>
        <taxon>Aerobium</taxon>
    </lineage>
</organism>
<dbReference type="EMBL" id="FORF01000004">
    <property type="protein sequence ID" value="SFI61441.1"/>
    <property type="molecule type" value="Genomic_DNA"/>
</dbReference>
<dbReference type="CDD" id="cd16378">
    <property type="entry name" value="CcmH_N"/>
    <property type="match status" value="1"/>
</dbReference>
<dbReference type="PANTHER" id="PTHR47870">
    <property type="entry name" value="CYTOCHROME C-TYPE BIOGENESIS PROTEIN CCMH"/>
    <property type="match status" value="1"/>
</dbReference>
<keyword evidence="9" id="KW-0812">Transmembrane</keyword>
<dbReference type="Proteomes" id="UP000242763">
    <property type="component" value="Unassembled WGS sequence"/>
</dbReference>
<comment type="similarity">
    <text evidence="1 9">Belongs to the CcmH/CycL/Ccl2/NrfF family.</text>
</comment>
<feature type="domain" description="CcmH/CycL/Ccl2/NrfF N-terminal" evidence="10">
    <location>
        <begin position="7"/>
        <end position="147"/>
    </location>
</feature>
<dbReference type="GO" id="GO:0017004">
    <property type="term" value="P:cytochrome complex assembly"/>
    <property type="evidence" value="ECO:0007669"/>
    <property type="project" value="UniProtKB-KW"/>
</dbReference>
<keyword evidence="2 9" id="KW-0349">Heme</keyword>
<sequence length="151" mass="16899">MRRFAFLLVLLSLALPAFAVQPSEVLDDPALEARARQLSSGLRCMVCQNQSIDDSDAELARDLRVLVRERLVAGETDEQVIDYVVSRYGEFVLLQPRFNMRNALLWAAPILLLAIGGAFIVAQSRRRTRPVTQALSAEEESRLKEILGDSE</sequence>
<keyword evidence="3 9" id="KW-0479">Metal-binding</keyword>
<comment type="subcellular location">
    <subcellularLocation>
        <location evidence="8">Membrane</location>
        <topology evidence="8">Single-pass membrane protein</topology>
        <orientation evidence="8">Periplasmic side</orientation>
    </subcellularLocation>
</comment>
<protein>
    <recommendedName>
        <fullName evidence="9">Cytochrome c-type biogenesis protein</fullName>
    </recommendedName>
</protein>
<accession>A0A1I3JMF9</accession>
<feature type="signal peptide" evidence="9">
    <location>
        <begin position="1"/>
        <end position="19"/>
    </location>
</feature>
<dbReference type="RefSeq" id="WP_091519170.1">
    <property type="nucleotide sequence ID" value="NZ_FORF01000004.1"/>
</dbReference>
<evidence type="ECO:0000256" key="8">
    <source>
        <dbReference type="ARBA" id="ARBA00060491"/>
    </source>
</evidence>
<dbReference type="InterPro" id="IPR038297">
    <property type="entry name" value="CcmH/CycL/NrfF/Ccl2_sf"/>
</dbReference>
<evidence type="ECO:0000256" key="1">
    <source>
        <dbReference type="ARBA" id="ARBA00010342"/>
    </source>
</evidence>
<evidence type="ECO:0000256" key="5">
    <source>
        <dbReference type="ARBA" id="ARBA00022748"/>
    </source>
</evidence>
<keyword evidence="9" id="KW-1133">Transmembrane helix</keyword>